<dbReference type="CDD" id="cd08771">
    <property type="entry name" value="DLP_1"/>
    <property type="match status" value="1"/>
</dbReference>
<protein>
    <submittedName>
        <fullName evidence="5">Interferon-induced GTP-binding protein Mx</fullName>
    </submittedName>
</protein>
<evidence type="ECO:0000259" key="3">
    <source>
        <dbReference type="PROSITE" id="PS51388"/>
    </source>
</evidence>
<dbReference type="PROSITE" id="PS51388">
    <property type="entry name" value="GED"/>
    <property type="match status" value="1"/>
</dbReference>
<evidence type="ECO:0000259" key="4">
    <source>
        <dbReference type="PROSITE" id="PS51718"/>
    </source>
</evidence>
<dbReference type="InterPro" id="IPR003130">
    <property type="entry name" value="GED"/>
</dbReference>
<dbReference type="SUPFAM" id="SSF52540">
    <property type="entry name" value="P-loop containing nucleoside triphosphate hydrolases"/>
    <property type="match status" value="1"/>
</dbReference>
<keyword evidence="2" id="KW-0342">GTP-binding</keyword>
<dbReference type="InterPro" id="IPR001401">
    <property type="entry name" value="Dynamin_GTPase"/>
</dbReference>
<dbReference type="InterPro" id="IPR027417">
    <property type="entry name" value="P-loop_NTPase"/>
</dbReference>
<dbReference type="Pfam" id="PF01031">
    <property type="entry name" value="Dynamin_M"/>
    <property type="match status" value="1"/>
</dbReference>
<dbReference type="PANTHER" id="PTHR11566:SF131">
    <property type="entry name" value="GTPASE, PUTATIVE (AFU_ORTHOLOGUE AFUA_6G07630)-RELATED"/>
    <property type="match status" value="1"/>
</dbReference>
<keyword evidence="6" id="KW-1185">Reference proteome</keyword>
<name>A0A9W9FTA0_9EURO</name>
<sequence>MESNMSTYRASEDSLVVGMTMPSQPPAGTEEPLDLLAMDMKNLMKKIRGLSHLGIEDSKITLPKICVVGDQSTGKSSLIEGISEIKVPRNAGTCTRCPMEINLSESKPDEPWKCVVHLSRRYFFNPDKKATKIPSRSEPLGPWMLHGNQEDEHFITLMDKNDVKDAISWAQLAILNPSTNSQDYVPGKNAGTPQTTQVKFSPNLVRLDISAPNFPNLSFYDLPGVISQAEHDDERYLVRLVENLVKDFVSQKQCIVLLTLTMTDDATNSSAARIMRDIKGAKERTLGVLTKPDRLAVGESFDQWFEILSGQKFNLGHGYYVVRNNPNPEVDHFQARLEEDQFFGSDIWIRYLPDYQSRFGTKKLQAALSTLLLQQIQGCLPSIIAQIDDRASCVDSALKTLPDPPNEDVQRILFEQRSLFGERIRGLVDGGSGMDTFCNPLQKSWNHLVSDFQKALAITRPTVVVSATSDKDYLAEKVDSDCDMVMLGSSPCRKRKAPVDSDSADIKPPPTVAKKLGYSTPIFENWDRPGRRFTLEEIRGIKEDSYRAGIPNQIDPRAIEALNGMSVKHWDDLMKTFLEASHKAVRNMIFQTLDEVFTSYRQTGLYRELCRIVNVYMTRLHAEHLRHGKDIYTIEHSKPFTMAQEQHKKAMREASANLLRARQVARAGCYLELRGIGPDDETRASKIKKITPAELGPDQYLQELEMMASSRGYYEIASSRFLDVICQSVHTNLFSKCRDDLIRAIDDELQIFGPNALDRCLELMAEDPDRQRRRAELLREREKLTKAQEWLDPLCRDEDEETLDHEDSTQVPIKSVGEWDSIFA</sequence>
<dbReference type="GO" id="GO:0005886">
    <property type="term" value="C:plasma membrane"/>
    <property type="evidence" value="ECO:0007669"/>
    <property type="project" value="TreeGrafter"/>
</dbReference>
<dbReference type="Gene3D" id="3.40.50.300">
    <property type="entry name" value="P-loop containing nucleotide triphosphate hydrolases"/>
    <property type="match status" value="1"/>
</dbReference>
<dbReference type="GO" id="GO:0005737">
    <property type="term" value="C:cytoplasm"/>
    <property type="evidence" value="ECO:0007669"/>
    <property type="project" value="TreeGrafter"/>
</dbReference>
<dbReference type="InterPro" id="IPR000375">
    <property type="entry name" value="Dynamin_stalk"/>
</dbReference>
<dbReference type="RefSeq" id="XP_056514646.1">
    <property type="nucleotide sequence ID" value="XM_056653579.1"/>
</dbReference>
<reference evidence="5" key="2">
    <citation type="journal article" date="2023" name="IMA Fungus">
        <title>Comparative genomic study of the Penicillium genus elucidates a diverse pangenome and 15 lateral gene transfer events.</title>
        <authorList>
            <person name="Petersen C."/>
            <person name="Sorensen T."/>
            <person name="Nielsen M.R."/>
            <person name="Sondergaard T.E."/>
            <person name="Sorensen J.L."/>
            <person name="Fitzpatrick D.A."/>
            <person name="Frisvad J.C."/>
            <person name="Nielsen K.L."/>
        </authorList>
    </citation>
    <scope>NUCLEOTIDE SEQUENCE</scope>
    <source>
        <strain evidence="5">IBT 34128</strain>
    </source>
</reference>
<dbReference type="InterPro" id="IPR045063">
    <property type="entry name" value="Dynamin_N"/>
</dbReference>
<feature type="domain" description="GED" evidence="3">
    <location>
        <begin position="703"/>
        <end position="799"/>
    </location>
</feature>
<organism evidence="5 6">
    <name type="scientific">Penicillium alfredii</name>
    <dbReference type="NCBI Taxonomy" id="1506179"/>
    <lineage>
        <taxon>Eukaryota</taxon>
        <taxon>Fungi</taxon>
        <taxon>Dikarya</taxon>
        <taxon>Ascomycota</taxon>
        <taxon>Pezizomycotina</taxon>
        <taxon>Eurotiomycetes</taxon>
        <taxon>Eurotiomycetidae</taxon>
        <taxon>Eurotiales</taxon>
        <taxon>Aspergillaceae</taxon>
        <taxon>Penicillium</taxon>
    </lineage>
</organism>
<evidence type="ECO:0000313" key="5">
    <source>
        <dbReference type="EMBL" id="KAJ5105650.1"/>
    </source>
</evidence>
<gene>
    <name evidence="5" type="ORF">NUU61_002997</name>
</gene>
<dbReference type="OrthoDB" id="5061070at2759"/>
<dbReference type="GO" id="GO:0005874">
    <property type="term" value="C:microtubule"/>
    <property type="evidence" value="ECO:0007669"/>
    <property type="project" value="TreeGrafter"/>
</dbReference>
<feature type="domain" description="Dynamin-type G" evidence="4">
    <location>
        <begin position="59"/>
        <end position="381"/>
    </location>
</feature>
<proteinExistence type="predicted"/>
<dbReference type="GO" id="GO:0031623">
    <property type="term" value="P:receptor internalization"/>
    <property type="evidence" value="ECO:0007669"/>
    <property type="project" value="TreeGrafter"/>
</dbReference>
<dbReference type="AlphaFoldDB" id="A0A9W9FTA0"/>
<dbReference type="GO" id="GO:0008017">
    <property type="term" value="F:microtubule binding"/>
    <property type="evidence" value="ECO:0007669"/>
    <property type="project" value="TreeGrafter"/>
</dbReference>
<evidence type="ECO:0000313" key="6">
    <source>
        <dbReference type="Proteomes" id="UP001141434"/>
    </source>
</evidence>
<dbReference type="GO" id="GO:0005525">
    <property type="term" value="F:GTP binding"/>
    <property type="evidence" value="ECO:0007669"/>
    <property type="project" value="InterPro"/>
</dbReference>
<accession>A0A9W9FTA0</accession>
<dbReference type="InterPro" id="IPR020850">
    <property type="entry name" value="GED_dom"/>
</dbReference>
<dbReference type="Pfam" id="PF00350">
    <property type="entry name" value="Dynamin_N"/>
    <property type="match status" value="1"/>
</dbReference>
<dbReference type="GeneID" id="81392747"/>
<dbReference type="PRINTS" id="PR00195">
    <property type="entry name" value="DYNAMIN"/>
</dbReference>
<evidence type="ECO:0000256" key="1">
    <source>
        <dbReference type="ARBA" id="ARBA00022741"/>
    </source>
</evidence>
<dbReference type="PROSITE" id="PS51718">
    <property type="entry name" value="G_DYNAMIN_2"/>
    <property type="match status" value="1"/>
</dbReference>
<dbReference type="SMART" id="SM00053">
    <property type="entry name" value="DYNc"/>
    <property type="match status" value="1"/>
</dbReference>
<dbReference type="Gene3D" id="1.20.120.1240">
    <property type="entry name" value="Dynamin, middle domain"/>
    <property type="match status" value="1"/>
</dbReference>
<dbReference type="InterPro" id="IPR022812">
    <property type="entry name" value="Dynamin"/>
</dbReference>
<dbReference type="Pfam" id="PF02212">
    <property type="entry name" value="GED"/>
    <property type="match status" value="1"/>
</dbReference>
<dbReference type="GO" id="GO:0003924">
    <property type="term" value="F:GTPase activity"/>
    <property type="evidence" value="ECO:0007669"/>
    <property type="project" value="InterPro"/>
</dbReference>
<dbReference type="EMBL" id="JAPMSZ010000004">
    <property type="protein sequence ID" value="KAJ5105650.1"/>
    <property type="molecule type" value="Genomic_DNA"/>
</dbReference>
<dbReference type="Proteomes" id="UP001141434">
    <property type="component" value="Unassembled WGS sequence"/>
</dbReference>
<evidence type="ECO:0000256" key="2">
    <source>
        <dbReference type="ARBA" id="ARBA00023134"/>
    </source>
</evidence>
<dbReference type="InterPro" id="IPR030381">
    <property type="entry name" value="G_DYNAMIN_dom"/>
</dbReference>
<dbReference type="PANTHER" id="PTHR11566">
    <property type="entry name" value="DYNAMIN"/>
    <property type="match status" value="1"/>
</dbReference>
<comment type="caution">
    <text evidence="5">The sequence shown here is derived from an EMBL/GenBank/DDBJ whole genome shotgun (WGS) entry which is preliminary data.</text>
</comment>
<reference evidence="5" key="1">
    <citation type="submission" date="2022-11" db="EMBL/GenBank/DDBJ databases">
        <authorList>
            <person name="Petersen C."/>
        </authorList>
    </citation>
    <scope>NUCLEOTIDE SEQUENCE</scope>
    <source>
        <strain evidence="5">IBT 34128</strain>
    </source>
</reference>
<keyword evidence="1" id="KW-0547">Nucleotide-binding</keyword>